<evidence type="ECO:0000313" key="2">
    <source>
        <dbReference type="EMBL" id="CAI2368090.1"/>
    </source>
</evidence>
<comment type="caution">
    <text evidence="2">The sequence shown here is derived from an EMBL/GenBank/DDBJ whole genome shotgun (WGS) entry which is preliminary data.</text>
</comment>
<reference evidence="2" key="1">
    <citation type="submission" date="2023-07" db="EMBL/GenBank/DDBJ databases">
        <authorList>
            <consortium name="AG Swart"/>
            <person name="Singh M."/>
            <person name="Singh A."/>
            <person name="Seah K."/>
            <person name="Emmerich C."/>
        </authorList>
    </citation>
    <scope>NUCLEOTIDE SEQUENCE</scope>
    <source>
        <strain evidence="2">DP1</strain>
    </source>
</reference>
<dbReference type="PANTHER" id="PTHR15615:SF108">
    <property type="entry name" value="PROTEIN CNPPD1"/>
    <property type="match status" value="1"/>
</dbReference>
<dbReference type="InterPro" id="IPR013922">
    <property type="entry name" value="Cyclin_PHO80-like"/>
</dbReference>
<dbReference type="EMBL" id="CAMPGE010009216">
    <property type="protein sequence ID" value="CAI2368090.1"/>
    <property type="molecule type" value="Genomic_DNA"/>
</dbReference>
<proteinExistence type="predicted"/>
<dbReference type="GO" id="GO:0019901">
    <property type="term" value="F:protein kinase binding"/>
    <property type="evidence" value="ECO:0007669"/>
    <property type="project" value="InterPro"/>
</dbReference>
<dbReference type="AlphaFoldDB" id="A0AAD1UJH5"/>
<name>A0AAD1UJH5_EUPCR</name>
<organism evidence="2 3">
    <name type="scientific">Euplotes crassus</name>
    <dbReference type="NCBI Taxonomy" id="5936"/>
    <lineage>
        <taxon>Eukaryota</taxon>
        <taxon>Sar</taxon>
        <taxon>Alveolata</taxon>
        <taxon>Ciliophora</taxon>
        <taxon>Intramacronucleata</taxon>
        <taxon>Spirotrichea</taxon>
        <taxon>Hypotrichia</taxon>
        <taxon>Euplotida</taxon>
        <taxon>Euplotidae</taxon>
        <taxon>Moneuplotes</taxon>
    </lineage>
</organism>
<protein>
    <recommendedName>
        <fullName evidence="4">Cyclin</fullName>
    </recommendedName>
</protein>
<dbReference type="PANTHER" id="PTHR15615">
    <property type="match status" value="1"/>
</dbReference>
<sequence length="297" mass="34222">MDPSYKVLEKLPEIISHIFQTKIEEGDQLQKRHKNPKTYFCAKIAPALPIKKYLLHLVKHLGTPPATLILMMIYVERLLQSLTQALASTGNQYQYLLTSNNAHRIVLSALLMAHKYSIDMGYPFSLLSKMVGVSSEELKILESEFLVFIKFDLYVSPDLYSQYEEIFANWPGLTDQQEEEVEMEVDQNSQTTIRKNEEAKEIDDITPVLKKSDHIQTDEDLAMNIYEKQNMPNPASRHEKPVDNSPCPSIQNSDIRSSLYNDDPESGSEDEDTEMTQFDLSDLGEDEYFNDFFIQTY</sequence>
<dbReference type="Proteomes" id="UP001295684">
    <property type="component" value="Unassembled WGS sequence"/>
</dbReference>
<dbReference type="Gene3D" id="1.10.472.10">
    <property type="entry name" value="Cyclin-like"/>
    <property type="match status" value="1"/>
</dbReference>
<evidence type="ECO:0008006" key="4">
    <source>
        <dbReference type="Google" id="ProtNLM"/>
    </source>
</evidence>
<keyword evidence="3" id="KW-1185">Reference proteome</keyword>
<dbReference type="Pfam" id="PF08613">
    <property type="entry name" value="Cyclin"/>
    <property type="match status" value="1"/>
</dbReference>
<accession>A0AAD1UJH5</accession>
<evidence type="ECO:0000313" key="3">
    <source>
        <dbReference type="Proteomes" id="UP001295684"/>
    </source>
</evidence>
<feature type="compositionally biased region" description="Polar residues" evidence="1">
    <location>
        <begin position="246"/>
        <end position="260"/>
    </location>
</feature>
<feature type="compositionally biased region" description="Acidic residues" evidence="1">
    <location>
        <begin position="262"/>
        <end position="274"/>
    </location>
</feature>
<gene>
    <name evidence="2" type="ORF">ECRASSUSDP1_LOCUS9379</name>
</gene>
<evidence type="ECO:0000256" key="1">
    <source>
        <dbReference type="SAM" id="MobiDB-lite"/>
    </source>
</evidence>
<feature type="region of interest" description="Disordered" evidence="1">
    <location>
        <begin position="231"/>
        <end position="282"/>
    </location>
</feature>